<evidence type="ECO:0000313" key="2">
    <source>
        <dbReference type="EMBL" id="AEE54656.1"/>
    </source>
</evidence>
<accession>F4L8E8</accession>
<dbReference type="EMBL" id="CP002694">
    <property type="protein sequence ID" value="AEE54656.1"/>
    <property type="molecule type" value="Genomic_DNA"/>
</dbReference>
<keyword evidence="1" id="KW-0812">Transmembrane</keyword>
<dbReference type="RefSeq" id="WP_013769172.1">
    <property type="nucleotide sequence ID" value="NC_015513.1"/>
</dbReference>
<organism evidence="2 3">
    <name type="scientific">Haliscomenobacter hydrossis (strain ATCC 27775 / DSM 1100 / LMG 10767 / O)</name>
    <dbReference type="NCBI Taxonomy" id="760192"/>
    <lineage>
        <taxon>Bacteria</taxon>
        <taxon>Pseudomonadati</taxon>
        <taxon>Bacteroidota</taxon>
        <taxon>Saprospiria</taxon>
        <taxon>Saprospirales</taxon>
        <taxon>Haliscomenobacteraceae</taxon>
        <taxon>Haliscomenobacter</taxon>
    </lineage>
</organism>
<proteinExistence type="predicted"/>
<dbReference type="HOGENOM" id="CLU_2990397_0_0_10"/>
<protein>
    <submittedName>
        <fullName evidence="2">Uncharacterized protein</fullName>
    </submittedName>
</protein>
<keyword evidence="3" id="KW-1185">Reference proteome</keyword>
<reference evidence="2 3" key="1">
    <citation type="journal article" date="2011" name="Stand. Genomic Sci.">
        <title>Complete genome sequence of Haliscomenobacter hydrossis type strain (O).</title>
        <authorList>
            <consortium name="US DOE Joint Genome Institute (JGI-PGF)"/>
            <person name="Daligault H."/>
            <person name="Lapidus A."/>
            <person name="Zeytun A."/>
            <person name="Nolan M."/>
            <person name="Lucas S."/>
            <person name="Del Rio T.G."/>
            <person name="Tice H."/>
            <person name="Cheng J.F."/>
            <person name="Tapia R."/>
            <person name="Han C."/>
            <person name="Goodwin L."/>
            <person name="Pitluck S."/>
            <person name="Liolios K."/>
            <person name="Pagani I."/>
            <person name="Ivanova N."/>
            <person name="Huntemann M."/>
            <person name="Mavromatis K."/>
            <person name="Mikhailova N."/>
            <person name="Pati A."/>
            <person name="Chen A."/>
            <person name="Palaniappan K."/>
            <person name="Land M."/>
            <person name="Hauser L."/>
            <person name="Brambilla E.M."/>
            <person name="Rohde M."/>
            <person name="Verbarg S."/>
            <person name="Goker M."/>
            <person name="Bristow J."/>
            <person name="Eisen J.A."/>
            <person name="Markowitz V."/>
            <person name="Hugenholtz P."/>
            <person name="Kyrpides N.C."/>
            <person name="Klenk H.P."/>
            <person name="Woyke T."/>
        </authorList>
    </citation>
    <scope>NUCLEOTIDE SEQUENCE [LARGE SCALE GENOMIC DNA]</scope>
    <source>
        <strain evidence="3">ATCC 27775 / DSM 1100 / LMG 10767 / O</strain>
        <plasmid evidence="3">Plasmid pHALHY03</plasmid>
    </source>
</reference>
<dbReference type="AlphaFoldDB" id="F4L8E8"/>
<feature type="transmembrane region" description="Helical" evidence="1">
    <location>
        <begin position="31"/>
        <end position="48"/>
    </location>
</feature>
<dbReference type="KEGG" id="hhy:Halhy_6847"/>
<keyword evidence="1" id="KW-1133">Transmembrane helix</keyword>
<evidence type="ECO:0000256" key="1">
    <source>
        <dbReference type="SAM" id="Phobius"/>
    </source>
</evidence>
<keyword evidence="2" id="KW-0614">Plasmid</keyword>
<geneLocation type="plasmid" evidence="2 3">
    <name>pHALHY03</name>
</geneLocation>
<evidence type="ECO:0000313" key="3">
    <source>
        <dbReference type="Proteomes" id="UP000008461"/>
    </source>
</evidence>
<dbReference type="Proteomes" id="UP000008461">
    <property type="component" value="Plasmid pHALHY03"/>
</dbReference>
<name>F4L8E8_HALH1</name>
<keyword evidence="1" id="KW-0472">Membrane</keyword>
<sequence>MVNQLISLSGMLLSAVSILLALSTEDPFVAAFVKALALLIGLYTLGFMHKTGMIDNK</sequence>
<gene>
    <name evidence="2" type="ordered locus">Halhy_6847</name>
</gene>
<reference key="2">
    <citation type="submission" date="2011-04" db="EMBL/GenBank/DDBJ databases">
        <title>Complete sequence of plasmid 3 of Haliscomenobacter hydrossis DSM 1100.</title>
        <authorList>
            <consortium name="US DOE Joint Genome Institute (JGI-PGF)"/>
            <person name="Lucas S."/>
            <person name="Han J."/>
            <person name="Lapidus A."/>
            <person name="Bruce D."/>
            <person name="Goodwin L."/>
            <person name="Pitluck S."/>
            <person name="Peters L."/>
            <person name="Kyrpides N."/>
            <person name="Mavromatis K."/>
            <person name="Ivanova N."/>
            <person name="Ovchinnikova G."/>
            <person name="Pagani I."/>
            <person name="Daligault H."/>
            <person name="Detter J.C."/>
            <person name="Han C."/>
            <person name="Land M."/>
            <person name="Hauser L."/>
            <person name="Markowitz V."/>
            <person name="Cheng J.-F."/>
            <person name="Hugenholtz P."/>
            <person name="Woyke T."/>
            <person name="Wu D."/>
            <person name="Verbarg S."/>
            <person name="Frueling A."/>
            <person name="Brambilla E."/>
            <person name="Klenk H.-P."/>
            <person name="Eisen J.A."/>
        </authorList>
    </citation>
    <scope>NUCLEOTIDE SEQUENCE</scope>
    <source>
        <strain>DSM 1100</strain>
    </source>
</reference>